<dbReference type="GO" id="GO:0008017">
    <property type="term" value="F:microtubule binding"/>
    <property type="evidence" value="ECO:0007669"/>
    <property type="project" value="InterPro"/>
</dbReference>
<evidence type="ECO:0000256" key="6">
    <source>
        <dbReference type="ARBA" id="ARBA00023054"/>
    </source>
</evidence>
<dbReference type="GO" id="GO:0005524">
    <property type="term" value="F:ATP binding"/>
    <property type="evidence" value="ECO:0007669"/>
    <property type="project" value="UniProtKB-UniRule"/>
</dbReference>
<keyword evidence="3" id="KW-0493">Microtubule</keyword>
<keyword evidence="8" id="KW-0206">Cytoskeleton</keyword>
<keyword evidence="6 11" id="KW-0175">Coiled coil</keyword>
<proteinExistence type="inferred from homology"/>
<evidence type="ECO:0000256" key="4">
    <source>
        <dbReference type="ARBA" id="ARBA00022741"/>
    </source>
</evidence>
<sequence length="2203" mass="249075">MEDTADNGGDGVHGVVNGAGAGAGVAQAESIAVCIRVRPLNDREVRNKDVSVLRTLPGLNAVSLTDRDGAPLSGNNNVFQYDHIFDETASTQHMYQSVAKRIVRSTLDGINGTIFAYGQTSSGKTYTMQGTGGLPYGRVDKMGILQLAVEDIFAYIEQSTDRDFLLRVSYVEIYNEVVKDLLSDREQSLKLREDPRKGVHVECKEEIITNYESIWQLLEQGDSRRTVGQTLMNERSSRSHSIFRIVIESKAKSLSRRQSEDDMTGAVLVACLSLVDLAGSESVRHTQAEGLRQREAGNINKSLLTLSRVINALASNAANGQSAPFRDSKLTRLLQNSLDGNTRTLIICCVTPSDRHVDETKSTLQFAARAKKLQTSARVNEVLDDQAQLKRLKREVHELKKLVNNVSNPEAYNALKAENEALLHEKNKKQAEIDRLAGLILSSANVQKPKRSIKVKRSRETWCPGDFVTEGLASSGSEPLRAWRKNFSFLSPNPQPRKRQIGIGEENIDPQNLLAELENAMGDELEEEDEVNEDEHNESTRKNLARRSVDSCRSTSSVIDEEQQRMLLQQHEDKLLHVIERELQNFVEGKSTTDAQEIRAGVDAERNDRWESLLQQIRHLFLQSQSATKENEGLRLEVEDLQKQLGQLNVSSETAKSVSSPTTVANPPESDELVQQLQKELQETREKLAEEQSRQVQVDPQQMTDAARLREDLALANEKFEKEKQELESALAESAATIKQLHQQLEDAFVEVEETKLVKGEAIAVLEKEMSDLQSSVEEQQKAFKVREAALLRDVELLKTTVEGAVVSVGLDHSADDQAKKLEQEKASLQSEMQERDTMIRNLQLQNEELTSANTNLMEAMVALEEKLQENVSAPLAMDHEAVRDMVRENELLKKNAEMFANSHEELLAEKQQTEEKMRQIQQEVEDNRSELDDVLLQTNALMRDKEELETKIKALSQELDSAQAQLQRVQPCIDQNALEASIHQLREENERLRSQHEEAVSALSSQLNAAHKELAALKVESMGSEAAEESNRAALLSEKVQLESELQALREAMQEVNKRLIAAQSDSSDLRETIQSLETELATSRDESSRLIDENRQMAEKHQQLEDRNGELAAQMDEQLKQISAIESTSSQLKQENDRLTKALSNMQVVDELREELSRLRTEHTVLVEEKQQLCHTKNALEAAQVESAARVEELEMAIKEAQGVKQDLSAKITTLEKQREELLVDSADAESSAIQRAAQLEESLANEQKEHQATQERLKSIMTELEALRQEFESTKDDKAQMDMAVTCMENDLETVQEKHRELLLKISECEQEIQTATASQKLAEERLESTMREWNEGVRLLLKNSQSESSVPLNATTADLITLLSGFIETLEIKQQAARDDVNRLMLEKSATADELDSLKVKLGDATSQIMELTAARDEMQQALATELHGKDQQALNDREAFEHELEEVRHKLQQSEMSCRVLEEEVSRLQENVKVTENSRNELQTELGMLQQINNDEKQRRDSLMQTTISEMEQKLEESQTVRAKLELDVKSYEESVFLMRNELKDSADTIADLLETRKSLEASIQKASSEHECLEKELHRQQSITAMANEEKEELRLQIHQRLLSSEGNEMLLQETIESLQRKLSDANETLAAREAQSKETARLLEQQIRDVQQDLNSLKEENQFLREESQRQQQQQSEQILSLERSYSTLLETKQTLENEFRSSEAKWRTREEAGLNKATAELDSMREQFEEAQKELEQFQRYADEEIHKLRSTIEMNDAEMLELSQSAKKNEELLQKRVAKMQVEFTELYAKHDVLIEEKAQLEASTQSEIEQLRTALRTATHRSNEVEDNVEELKQQYEDARANQLALEAQVKEMKVKMESLESEAYQSRHELEDLTESLKSAENEAMRYHTQLTETQVEKEKLDKVVEAQKKRIDKLEQVKMTTETLDLFRKMKSDRQKLQLEVTKLQEQVRQMESSNSQSAQDEQRAARALERKDAEINTLRRELDSVVKVLKDEKERALKAKAEFQNAQDAARKEHAKDVEALEAELESSAASLRALEANVATLNKEKEDILNRKSGNVSYLEKENLELLVENRKLKKVLESKGRDWRALTTTADNSNVDDDVKCYESSLAAASAVLGAECVSQVTAKKPATATAPSQPQTEPQAAAPKPAVSAPEAPSVAKPSSSSGGFLLQSSEATDQAEEEATPACTQQ</sequence>
<keyword evidence="2" id="KW-0963">Cytoplasm</keyword>
<feature type="coiled-coil region" evidence="11">
    <location>
        <begin position="812"/>
        <end position="867"/>
    </location>
</feature>
<evidence type="ECO:0000256" key="11">
    <source>
        <dbReference type="SAM" id="Coils"/>
    </source>
</evidence>
<dbReference type="EMBL" id="DAKRPA010000302">
    <property type="protein sequence ID" value="DAZ93632.1"/>
    <property type="molecule type" value="Genomic_DNA"/>
</dbReference>
<feature type="domain" description="Kinesin motor" evidence="13">
    <location>
        <begin position="30"/>
        <end position="373"/>
    </location>
</feature>
<comment type="caution">
    <text evidence="14">The sequence shown here is derived from an EMBL/GenBank/DDBJ whole genome shotgun (WGS) entry which is preliminary data.</text>
</comment>
<evidence type="ECO:0000256" key="1">
    <source>
        <dbReference type="ARBA" id="ARBA00004245"/>
    </source>
</evidence>
<evidence type="ECO:0000313" key="15">
    <source>
        <dbReference type="Proteomes" id="UP001146120"/>
    </source>
</evidence>
<dbReference type="PANTHER" id="PTHR47968:SF75">
    <property type="entry name" value="CENTROMERE-ASSOCIATED PROTEIN E"/>
    <property type="match status" value="1"/>
</dbReference>
<keyword evidence="4 10" id="KW-0547">Nucleotide-binding</keyword>
<comment type="similarity">
    <text evidence="9">Belongs to the TRAFAC class myosin-kinesin ATPase superfamily. Kinesin family. KIN-5/BimC subfamily.</text>
</comment>
<dbReference type="GO" id="GO:0007018">
    <property type="term" value="P:microtubule-based movement"/>
    <property type="evidence" value="ECO:0007669"/>
    <property type="project" value="InterPro"/>
</dbReference>
<evidence type="ECO:0000256" key="8">
    <source>
        <dbReference type="ARBA" id="ARBA00023212"/>
    </source>
</evidence>
<feature type="region of interest" description="Disordered" evidence="12">
    <location>
        <begin position="1960"/>
        <end position="1981"/>
    </location>
</feature>
<evidence type="ECO:0000256" key="10">
    <source>
        <dbReference type="PROSITE-ProRule" id="PRU00283"/>
    </source>
</evidence>
<evidence type="ECO:0000256" key="3">
    <source>
        <dbReference type="ARBA" id="ARBA00022701"/>
    </source>
</evidence>
<evidence type="ECO:0000256" key="9">
    <source>
        <dbReference type="ARBA" id="ARBA00034704"/>
    </source>
</evidence>
<keyword evidence="7 10" id="KW-0505">Motor protein</keyword>
<keyword evidence="15" id="KW-1185">Reference proteome</keyword>
<feature type="compositionally biased region" description="Polar residues" evidence="12">
    <location>
        <begin position="1960"/>
        <end position="1972"/>
    </location>
</feature>
<feature type="binding site" evidence="10">
    <location>
        <begin position="118"/>
        <end position="125"/>
    </location>
    <ligand>
        <name>ATP</name>
        <dbReference type="ChEBI" id="CHEBI:30616"/>
    </ligand>
</feature>
<protein>
    <recommendedName>
        <fullName evidence="13">Kinesin motor domain-containing protein</fullName>
    </recommendedName>
</protein>
<evidence type="ECO:0000256" key="5">
    <source>
        <dbReference type="ARBA" id="ARBA00022840"/>
    </source>
</evidence>
<reference evidence="14" key="1">
    <citation type="submission" date="2022-11" db="EMBL/GenBank/DDBJ databases">
        <authorList>
            <person name="Morgan W.R."/>
            <person name="Tartar A."/>
        </authorList>
    </citation>
    <scope>NUCLEOTIDE SEQUENCE</scope>
    <source>
        <strain evidence="14">ARSEF 373</strain>
    </source>
</reference>
<dbReference type="GO" id="GO:0005874">
    <property type="term" value="C:microtubule"/>
    <property type="evidence" value="ECO:0007669"/>
    <property type="project" value="UniProtKB-KW"/>
</dbReference>
<dbReference type="Proteomes" id="UP001146120">
    <property type="component" value="Unassembled WGS sequence"/>
</dbReference>
<dbReference type="InterPro" id="IPR027417">
    <property type="entry name" value="P-loop_NTPase"/>
</dbReference>
<evidence type="ECO:0000259" key="13">
    <source>
        <dbReference type="PROSITE" id="PS50067"/>
    </source>
</evidence>
<evidence type="ECO:0000256" key="12">
    <source>
        <dbReference type="SAM" id="MobiDB-lite"/>
    </source>
</evidence>
<organism evidence="14 15">
    <name type="scientific">Lagenidium giganteum</name>
    <dbReference type="NCBI Taxonomy" id="4803"/>
    <lineage>
        <taxon>Eukaryota</taxon>
        <taxon>Sar</taxon>
        <taxon>Stramenopiles</taxon>
        <taxon>Oomycota</taxon>
        <taxon>Peronosporomycetes</taxon>
        <taxon>Pythiales</taxon>
        <taxon>Pythiaceae</taxon>
    </lineage>
</organism>
<dbReference type="SUPFAM" id="SSF52540">
    <property type="entry name" value="P-loop containing nucleoside triphosphate hydrolases"/>
    <property type="match status" value="1"/>
</dbReference>
<dbReference type="InterPro" id="IPR036961">
    <property type="entry name" value="Kinesin_motor_dom_sf"/>
</dbReference>
<dbReference type="PRINTS" id="PR00380">
    <property type="entry name" value="KINESINHEAVY"/>
</dbReference>
<feature type="compositionally biased region" description="Low complexity" evidence="12">
    <location>
        <begin position="2137"/>
        <end position="2186"/>
    </location>
</feature>
<gene>
    <name evidence="14" type="ORF">N0F65_007966</name>
</gene>
<dbReference type="Pfam" id="PF00225">
    <property type="entry name" value="Kinesin"/>
    <property type="match status" value="1"/>
</dbReference>
<feature type="compositionally biased region" description="Polar residues" evidence="12">
    <location>
        <begin position="650"/>
        <end position="665"/>
    </location>
</feature>
<evidence type="ECO:0000256" key="2">
    <source>
        <dbReference type="ARBA" id="ARBA00022490"/>
    </source>
</evidence>
<comment type="subcellular location">
    <subcellularLocation>
        <location evidence="1">Cytoplasm</location>
        <location evidence="1">Cytoskeleton</location>
    </subcellularLocation>
</comment>
<dbReference type="PANTHER" id="PTHR47968">
    <property type="entry name" value="CENTROMERE PROTEIN E"/>
    <property type="match status" value="1"/>
</dbReference>
<evidence type="ECO:0000256" key="7">
    <source>
        <dbReference type="ARBA" id="ARBA00023175"/>
    </source>
</evidence>
<dbReference type="PROSITE" id="PS50067">
    <property type="entry name" value="KINESIN_MOTOR_2"/>
    <property type="match status" value="1"/>
</dbReference>
<evidence type="ECO:0000313" key="14">
    <source>
        <dbReference type="EMBL" id="DAZ93632.1"/>
    </source>
</evidence>
<feature type="region of interest" description="Disordered" evidence="12">
    <location>
        <begin position="524"/>
        <end position="551"/>
    </location>
</feature>
<dbReference type="SMART" id="SM00129">
    <property type="entry name" value="KISc"/>
    <property type="match status" value="1"/>
</dbReference>
<dbReference type="Gene3D" id="3.40.850.10">
    <property type="entry name" value="Kinesin motor domain"/>
    <property type="match status" value="1"/>
</dbReference>
<dbReference type="InterPro" id="IPR001752">
    <property type="entry name" value="Kinesin_motor_dom"/>
</dbReference>
<feature type="coiled-coil region" evidence="11">
    <location>
        <begin position="1615"/>
        <end position="1756"/>
    </location>
</feature>
<dbReference type="GO" id="GO:0003777">
    <property type="term" value="F:microtubule motor activity"/>
    <property type="evidence" value="ECO:0007669"/>
    <property type="project" value="InterPro"/>
</dbReference>
<keyword evidence="5 10" id="KW-0067">ATP-binding</keyword>
<feature type="compositionally biased region" description="Acidic residues" evidence="12">
    <location>
        <begin position="524"/>
        <end position="536"/>
    </location>
</feature>
<feature type="coiled-coil region" evidence="11">
    <location>
        <begin position="382"/>
        <end position="434"/>
    </location>
</feature>
<feature type="region of interest" description="Disordered" evidence="12">
    <location>
        <begin position="2137"/>
        <end position="2203"/>
    </location>
</feature>
<dbReference type="Gene3D" id="1.10.287.2610">
    <property type="match status" value="1"/>
</dbReference>
<feature type="coiled-coil region" evidence="11">
    <location>
        <begin position="897"/>
        <end position="1329"/>
    </location>
</feature>
<dbReference type="GO" id="GO:0007010">
    <property type="term" value="P:cytoskeleton organization"/>
    <property type="evidence" value="ECO:0007669"/>
    <property type="project" value="UniProtKB-ARBA"/>
</dbReference>
<feature type="region of interest" description="Disordered" evidence="12">
    <location>
        <begin position="650"/>
        <end position="670"/>
    </location>
</feature>
<accession>A0AAV2YFZ7</accession>
<name>A0AAV2YFZ7_9STRA</name>
<dbReference type="FunFam" id="3.40.850.10:FF:000019">
    <property type="entry name" value="Kinesin-like protein KIN-5D"/>
    <property type="match status" value="1"/>
</dbReference>
<feature type="coiled-coil region" evidence="11">
    <location>
        <begin position="1371"/>
        <end position="1589"/>
    </location>
</feature>
<dbReference type="InterPro" id="IPR027640">
    <property type="entry name" value="Kinesin-like_fam"/>
</dbReference>
<reference evidence="14" key="2">
    <citation type="journal article" date="2023" name="Microbiol Resour">
        <title>Decontamination and Annotation of the Draft Genome Sequence of the Oomycete Lagenidium giganteum ARSEF 373.</title>
        <authorList>
            <person name="Morgan W.R."/>
            <person name="Tartar A."/>
        </authorList>
    </citation>
    <scope>NUCLEOTIDE SEQUENCE</scope>
    <source>
        <strain evidence="14">ARSEF 373</strain>
    </source>
</reference>